<keyword evidence="2" id="KW-0472">Membrane</keyword>
<feature type="transmembrane region" description="Helical" evidence="2">
    <location>
        <begin position="351"/>
        <end position="380"/>
    </location>
</feature>
<accession>A0A059DZ03</accession>
<dbReference type="PANTHER" id="PTHR11328">
    <property type="entry name" value="MAJOR FACILITATOR SUPERFAMILY DOMAIN-CONTAINING PROTEIN"/>
    <property type="match status" value="1"/>
</dbReference>
<dbReference type="GO" id="GO:0008643">
    <property type="term" value="P:carbohydrate transport"/>
    <property type="evidence" value="ECO:0007669"/>
    <property type="project" value="InterPro"/>
</dbReference>
<evidence type="ECO:0000256" key="2">
    <source>
        <dbReference type="SAM" id="Phobius"/>
    </source>
</evidence>
<dbReference type="PATRIC" id="fig|1280948.3.peg.2721"/>
<keyword evidence="2" id="KW-1133">Transmembrane helix</keyword>
<dbReference type="EMBL" id="AWFH01000045">
    <property type="protein sequence ID" value="KCZ59217.1"/>
    <property type="molecule type" value="Genomic_DNA"/>
</dbReference>
<keyword evidence="4" id="KW-1185">Reference proteome</keyword>
<name>A0A059DZ03_9PROT</name>
<feature type="transmembrane region" description="Helical" evidence="2">
    <location>
        <begin position="89"/>
        <end position="105"/>
    </location>
</feature>
<dbReference type="eggNOG" id="COG2211">
    <property type="taxonomic scope" value="Bacteria"/>
</dbReference>
<dbReference type="PANTHER" id="PTHR11328:SF24">
    <property type="entry name" value="MAJOR FACILITATOR SUPERFAMILY (MFS) PROFILE DOMAIN-CONTAINING PROTEIN"/>
    <property type="match status" value="1"/>
</dbReference>
<keyword evidence="2" id="KW-0812">Transmembrane</keyword>
<protein>
    <recommendedName>
        <fullName evidence="5">Sugar transporter</fullName>
    </recommendedName>
</protein>
<dbReference type="GO" id="GO:0015293">
    <property type="term" value="F:symporter activity"/>
    <property type="evidence" value="ECO:0007669"/>
    <property type="project" value="InterPro"/>
</dbReference>
<feature type="transmembrane region" description="Helical" evidence="2">
    <location>
        <begin position="254"/>
        <end position="276"/>
    </location>
</feature>
<dbReference type="RefSeq" id="WP_051602795.1">
    <property type="nucleotide sequence ID" value="NZ_AWFH01000045.1"/>
</dbReference>
<comment type="similarity">
    <text evidence="1">Belongs to the sodium:galactoside symporter (TC 2.A.2) family.</text>
</comment>
<dbReference type="Proteomes" id="UP000024547">
    <property type="component" value="Unassembled WGS sequence"/>
</dbReference>
<feature type="transmembrane region" description="Helical" evidence="2">
    <location>
        <begin position="43"/>
        <end position="68"/>
    </location>
</feature>
<feature type="transmembrane region" description="Helical" evidence="2">
    <location>
        <begin position="288"/>
        <end position="306"/>
    </location>
</feature>
<feature type="transmembrane region" description="Helical" evidence="2">
    <location>
        <begin position="199"/>
        <end position="222"/>
    </location>
</feature>
<dbReference type="SUPFAM" id="SSF103473">
    <property type="entry name" value="MFS general substrate transporter"/>
    <property type="match status" value="1"/>
</dbReference>
<dbReference type="STRING" id="1280948.HY36_08035"/>
<reference evidence="3 4" key="1">
    <citation type="journal article" date="2014" name="Antonie Van Leeuwenhoek">
        <title>Hyphomonas beringensis sp. nov. and Hyphomonas chukchiensis sp. nov., isolated from surface seawater of the Bering Sea and Chukchi Sea.</title>
        <authorList>
            <person name="Li C."/>
            <person name="Lai Q."/>
            <person name="Li G."/>
            <person name="Dong C."/>
            <person name="Wang J."/>
            <person name="Liao Y."/>
            <person name="Shao Z."/>
        </authorList>
    </citation>
    <scope>NUCLEOTIDE SEQUENCE [LARGE SCALE GENOMIC DNA]</scope>
    <source>
        <strain evidence="3 4">22II1-22F38</strain>
    </source>
</reference>
<evidence type="ECO:0000313" key="4">
    <source>
        <dbReference type="Proteomes" id="UP000024547"/>
    </source>
</evidence>
<proteinExistence type="inferred from homology"/>
<sequence length="486" mass="52543">MTFTAAPTPVVRKPGFLTRIAYGVGGAASGVKNNGFEYFLLLYYSQVLGISASLVAGALFLALVVDAVSDPIVGYWSDNVRTRFGRRHPFMYAAMLPLGVAYFLTWNPPEGLDSQGLFVWLVAITITVRLCFTFYEVPSLALAAELTQDYDARTSLMSFRYFFAWIGGLAIQVALLTLLLRPTETVKMGFFNLDGWHTYGFWAAVTIVGAIFICSVGTHRYIPHLKAAPPARNLTIGKVFSEIFETVSNPSFRALFLATLFGLFASGISAALNQYINGFFWGFDTDQIAGLTMGVFLSAGMALVLAPLIGKSLGKKRGAIIIGLFAFTIAPAPVLARLFGLMPANGTDALYYIVLVITVVDVALIIVTQMLMAAMVADIVEESELATGRRSEGIFFAGISFIRKLSQGAGILTAAVVLSVAELRPGMQPGEVADASLDRLGWGYAVSLLVIWMLMIFCLSFYRISRESHAANLAALAARDEPGTTP</sequence>
<dbReference type="Pfam" id="PF13347">
    <property type="entry name" value="MFS_2"/>
    <property type="match status" value="1"/>
</dbReference>
<evidence type="ECO:0008006" key="5">
    <source>
        <dbReference type="Google" id="ProtNLM"/>
    </source>
</evidence>
<dbReference type="InterPro" id="IPR039672">
    <property type="entry name" value="MFS_2"/>
</dbReference>
<feature type="transmembrane region" description="Helical" evidence="2">
    <location>
        <begin position="318"/>
        <end position="339"/>
    </location>
</feature>
<gene>
    <name evidence="3" type="ORF">HY36_08035</name>
</gene>
<feature type="transmembrane region" description="Helical" evidence="2">
    <location>
        <begin position="158"/>
        <end position="179"/>
    </location>
</feature>
<dbReference type="GO" id="GO:0005886">
    <property type="term" value="C:plasma membrane"/>
    <property type="evidence" value="ECO:0007669"/>
    <property type="project" value="TreeGrafter"/>
</dbReference>
<feature type="transmembrane region" description="Helical" evidence="2">
    <location>
        <begin position="117"/>
        <end position="137"/>
    </location>
</feature>
<dbReference type="GeneID" id="92500715"/>
<dbReference type="OrthoDB" id="7584869at2"/>
<dbReference type="Gene3D" id="1.20.1250.20">
    <property type="entry name" value="MFS general substrate transporter like domains"/>
    <property type="match status" value="1"/>
</dbReference>
<organism evidence="3 4">
    <name type="scientific">Hyphomonas atlantica</name>
    <dbReference type="NCBI Taxonomy" id="1280948"/>
    <lineage>
        <taxon>Bacteria</taxon>
        <taxon>Pseudomonadati</taxon>
        <taxon>Pseudomonadota</taxon>
        <taxon>Alphaproteobacteria</taxon>
        <taxon>Hyphomonadales</taxon>
        <taxon>Hyphomonadaceae</taxon>
        <taxon>Hyphomonas</taxon>
    </lineage>
</organism>
<evidence type="ECO:0000256" key="1">
    <source>
        <dbReference type="ARBA" id="ARBA00009617"/>
    </source>
</evidence>
<comment type="caution">
    <text evidence="3">The sequence shown here is derived from an EMBL/GenBank/DDBJ whole genome shotgun (WGS) entry which is preliminary data.</text>
</comment>
<dbReference type="AlphaFoldDB" id="A0A059DZ03"/>
<feature type="transmembrane region" description="Helical" evidence="2">
    <location>
        <begin position="401"/>
        <end position="421"/>
    </location>
</feature>
<feature type="transmembrane region" description="Helical" evidence="2">
    <location>
        <begin position="441"/>
        <end position="462"/>
    </location>
</feature>
<dbReference type="InterPro" id="IPR036259">
    <property type="entry name" value="MFS_trans_sf"/>
</dbReference>
<evidence type="ECO:0000313" key="3">
    <source>
        <dbReference type="EMBL" id="KCZ59217.1"/>
    </source>
</evidence>